<dbReference type="GO" id="GO:0006108">
    <property type="term" value="P:malate metabolic process"/>
    <property type="evidence" value="ECO:0007669"/>
    <property type="project" value="TreeGrafter"/>
</dbReference>
<dbReference type="GO" id="GO:0005829">
    <property type="term" value="C:cytosol"/>
    <property type="evidence" value="ECO:0007669"/>
    <property type="project" value="TreeGrafter"/>
</dbReference>
<dbReference type="SUPFAM" id="SSF53223">
    <property type="entry name" value="Aminoacid dehydrogenase-like, N-terminal domain"/>
    <property type="match status" value="1"/>
</dbReference>
<name>A0A644WM46_9ZZZZ</name>
<feature type="domain" description="Malic enzyme NAD-binding" evidence="3">
    <location>
        <begin position="272"/>
        <end position="526"/>
    </location>
</feature>
<dbReference type="InterPro" id="IPR036291">
    <property type="entry name" value="NAD(P)-bd_dom_sf"/>
</dbReference>
<dbReference type="GO" id="GO:0051287">
    <property type="term" value="F:NAD binding"/>
    <property type="evidence" value="ECO:0007669"/>
    <property type="project" value="InterPro"/>
</dbReference>
<dbReference type="InterPro" id="IPR012301">
    <property type="entry name" value="Malic_N_dom"/>
</dbReference>
<evidence type="ECO:0000259" key="3">
    <source>
        <dbReference type="SMART" id="SM00919"/>
    </source>
</evidence>
<dbReference type="Pfam" id="PF00390">
    <property type="entry name" value="malic"/>
    <property type="match status" value="1"/>
</dbReference>
<dbReference type="PANTHER" id="PTHR23406">
    <property type="entry name" value="MALIC ENZYME-RELATED"/>
    <property type="match status" value="1"/>
</dbReference>
<evidence type="ECO:0000256" key="2">
    <source>
        <dbReference type="ARBA" id="ARBA00023027"/>
    </source>
</evidence>
<dbReference type="EC" id="4.1.1.101" evidence="5"/>
<dbReference type="SUPFAM" id="SSF51735">
    <property type="entry name" value="NAD(P)-binding Rossmann-fold domains"/>
    <property type="match status" value="1"/>
</dbReference>
<evidence type="ECO:0000256" key="1">
    <source>
        <dbReference type="ARBA" id="ARBA00008785"/>
    </source>
</evidence>
<dbReference type="PANTHER" id="PTHR23406:SF34">
    <property type="entry name" value="NAD-DEPENDENT MALIC ENZYME, MITOCHONDRIAL"/>
    <property type="match status" value="1"/>
</dbReference>
<comment type="similarity">
    <text evidence="1">Belongs to the malic enzymes family.</text>
</comment>
<dbReference type="InterPro" id="IPR046346">
    <property type="entry name" value="Aminoacid_DH-like_N_sf"/>
</dbReference>
<dbReference type="NCBIfam" id="NF010052">
    <property type="entry name" value="PRK13529.1"/>
    <property type="match status" value="1"/>
</dbReference>
<dbReference type="PRINTS" id="PR00072">
    <property type="entry name" value="MALOXRDTASE"/>
</dbReference>
<protein>
    <submittedName>
        <fullName evidence="5">Malolactic enzyme</fullName>
        <ecNumber evidence="5">4.1.1.101</ecNumber>
    </submittedName>
</protein>
<evidence type="ECO:0000259" key="4">
    <source>
        <dbReference type="SMART" id="SM01274"/>
    </source>
</evidence>
<dbReference type="GO" id="GO:0004470">
    <property type="term" value="F:malic enzyme activity"/>
    <property type="evidence" value="ECO:0007669"/>
    <property type="project" value="InterPro"/>
</dbReference>
<dbReference type="SMART" id="SM00919">
    <property type="entry name" value="Malic_M"/>
    <property type="match status" value="1"/>
</dbReference>
<sequence>MMEQECVNVSKTNGKDLLGQPFLNKGTAFTLEERATLGLEGLLPTAVRTLEEQGEIVYAQLGQLTDAYSKQKHLMNIYAQNRVLFYHVIGKHVTELLPVIYTPTIADTVMNYSRDYQIPQDAVYLDVNRPEAIRTALLNGCKGMDEEIKMMVITDGEGVLGIGDWGIQGIAISIGKLAVYTVASGLNPQQVLPIVIDAGTNNEQLLEDPFYLGNKHKRVTGEAYYPFIEKFVEEASALFPDVLFHWEDFGRDNAANILEQYRDKICTFNDDIQGTGVMMSAAMDSVVRITDKPITEHKILVFGGGTAGVGVSDQILMEMVLQGADSQEARKQFYMVDRYGLVTDDMADLTPGQQKYARAAAEFSAPLNDLAEIIEAVKPTVLIGTSGQAGAFTQAVVEKMAAYNERPAIMPISNPTRLCEAKASDVIAWSEGRALVVTGSPSDPIAYNGVDYKIGQANNALLYPGLGFGIVIAKAKTVTDRMLSAAAHGITSLQNLDEAGAAILPPVSQLREASKLVAAAVIQAAIEDGVNGVEITDPMEAVEAAIWKAEY</sequence>
<dbReference type="GO" id="GO:0016616">
    <property type="term" value="F:oxidoreductase activity, acting on the CH-OH group of donors, NAD or NADP as acceptor"/>
    <property type="evidence" value="ECO:0007669"/>
    <property type="project" value="InterPro"/>
</dbReference>
<comment type="caution">
    <text evidence="5">The sequence shown here is derived from an EMBL/GenBank/DDBJ whole genome shotgun (WGS) entry which is preliminary data.</text>
</comment>
<dbReference type="AlphaFoldDB" id="A0A644WM46"/>
<gene>
    <name evidence="5" type="primary">mleS</name>
    <name evidence="5" type="ORF">SDC9_50936</name>
</gene>
<dbReference type="InterPro" id="IPR012302">
    <property type="entry name" value="Malic_NAD-bd"/>
</dbReference>
<dbReference type="EMBL" id="VSSQ01001058">
    <property type="protein sequence ID" value="MPM04657.1"/>
    <property type="molecule type" value="Genomic_DNA"/>
</dbReference>
<keyword evidence="2" id="KW-0520">NAD</keyword>
<dbReference type="PIRSF" id="PIRSF000106">
    <property type="entry name" value="ME"/>
    <property type="match status" value="1"/>
</dbReference>
<evidence type="ECO:0000313" key="5">
    <source>
        <dbReference type="EMBL" id="MPM04657.1"/>
    </source>
</evidence>
<keyword evidence="5" id="KW-0456">Lyase</keyword>
<dbReference type="Gene3D" id="3.40.50.720">
    <property type="entry name" value="NAD(P)-binding Rossmann-like Domain"/>
    <property type="match status" value="1"/>
</dbReference>
<dbReference type="SMART" id="SM01274">
    <property type="entry name" value="malic"/>
    <property type="match status" value="1"/>
</dbReference>
<feature type="domain" description="Malic enzyme N-terminal" evidence="4">
    <location>
        <begin position="78"/>
        <end position="262"/>
    </location>
</feature>
<dbReference type="GO" id="GO:0043883">
    <property type="term" value="F:malolactic enzyme activity"/>
    <property type="evidence" value="ECO:0007669"/>
    <property type="project" value="UniProtKB-EC"/>
</dbReference>
<dbReference type="InterPro" id="IPR001891">
    <property type="entry name" value="Malic_OxRdtase"/>
</dbReference>
<dbReference type="Gene3D" id="3.40.50.10380">
    <property type="entry name" value="Malic enzyme, N-terminal domain"/>
    <property type="match status" value="1"/>
</dbReference>
<accession>A0A644WM46</accession>
<reference evidence="5" key="1">
    <citation type="submission" date="2019-08" db="EMBL/GenBank/DDBJ databases">
        <authorList>
            <person name="Kucharzyk K."/>
            <person name="Murdoch R.W."/>
            <person name="Higgins S."/>
            <person name="Loffler F."/>
        </authorList>
    </citation>
    <scope>NUCLEOTIDE SEQUENCE</scope>
</reference>
<dbReference type="Pfam" id="PF03949">
    <property type="entry name" value="Malic_M"/>
    <property type="match status" value="1"/>
</dbReference>
<organism evidence="5">
    <name type="scientific">bioreactor metagenome</name>
    <dbReference type="NCBI Taxonomy" id="1076179"/>
    <lineage>
        <taxon>unclassified sequences</taxon>
        <taxon>metagenomes</taxon>
        <taxon>ecological metagenomes</taxon>
    </lineage>
</organism>
<dbReference type="InterPro" id="IPR037062">
    <property type="entry name" value="Malic_N_dom_sf"/>
</dbReference>
<proteinExistence type="inferred from homology"/>